<organism evidence="1 2">
    <name type="scientific">Purpureocillium lilacinum</name>
    <name type="common">Paecilomyces lilacinus</name>
    <dbReference type="NCBI Taxonomy" id="33203"/>
    <lineage>
        <taxon>Eukaryota</taxon>
        <taxon>Fungi</taxon>
        <taxon>Dikarya</taxon>
        <taxon>Ascomycota</taxon>
        <taxon>Pezizomycotina</taxon>
        <taxon>Sordariomycetes</taxon>
        <taxon>Hypocreomycetidae</taxon>
        <taxon>Hypocreales</taxon>
        <taxon>Ophiocordycipitaceae</taxon>
        <taxon>Purpureocillium</taxon>
    </lineage>
</organism>
<dbReference type="EMBL" id="JBGNUJ010000004">
    <property type="protein sequence ID" value="KAL3960969.1"/>
    <property type="molecule type" value="Genomic_DNA"/>
</dbReference>
<protein>
    <submittedName>
        <fullName evidence="1">Uncharacterized protein</fullName>
    </submittedName>
</protein>
<evidence type="ECO:0000313" key="1">
    <source>
        <dbReference type="EMBL" id="KAL3960969.1"/>
    </source>
</evidence>
<comment type="caution">
    <text evidence="1">The sequence shown here is derived from an EMBL/GenBank/DDBJ whole genome shotgun (WGS) entry which is preliminary data.</text>
</comment>
<evidence type="ECO:0000313" key="2">
    <source>
        <dbReference type="Proteomes" id="UP001638806"/>
    </source>
</evidence>
<dbReference type="Proteomes" id="UP001638806">
    <property type="component" value="Unassembled WGS sequence"/>
</dbReference>
<keyword evidence="2" id="KW-1185">Reference proteome</keyword>
<gene>
    <name evidence="1" type="ORF">ACCO45_006086</name>
</gene>
<reference evidence="1" key="1">
    <citation type="submission" date="2024-12" db="EMBL/GenBank/DDBJ databases">
        <title>Comparative genomics and development of molecular markers within Purpureocillium lilacinum and among Purpureocillium species.</title>
        <authorList>
            <person name="Yeh Z.-Y."/>
            <person name="Ni N.-T."/>
            <person name="Lo P.-H."/>
            <person name="Mushyakhwo K."/>
            <person name="Lin C.-F."/>
            <person name="Nai Y.-S."/>
        </authorList>
    </citation>
    <scope>NUCLEOTIDE SEQUENCE</scope>
    <source>
        <strain evidence="1">NCHU-NPUST-175</strain>
    </source>
</reference>
<proteinExistence type="predicted"/>
<accession>A0ACC4DYM0</accession>
<sequence length="1462" mass="159214">MAVLGFQSYSKRRPSRCHRTLDSTLPRAASATLRPSSNVAAQQPPSSISTPSGGSGQNRRPLWLVPAPQAIHLPIQPSCRSSAAEPTASLFRIAASAAARVSPRLASVVPFPIILFWPFLFRGAIVSRFFTFLLPVFLRSPDVLTSTSQRQKHFDNAAGRILQVDHLHPPARRHDIVDQGDGVLDGRRHEEEGTAAPRSYRDRDDHADRGHNRHLQTGRRKVLILASRGRHARHDSHPWPQGESLPDLALDRILRGGKPGSGSDRKPSVRVRLTPSKKSKGDHIQVTETKGTRKASLTRRIPLDEAIASREIQLGGEGGEDAHSMTSYASATEESNVSRNPIDIEIDRNRRRRRPASPLIPTGETYQPGNPSEISAIPTDSFLDGSGPTGELKRSASPSRVGDGIAAAAAGALAGVAMGEISSNKPRGKERVKISDSSAKEKSSDRKRRSKSRTSSVSEPVADEIRSSRRRSSRGHQESTVSAADSSVLSSNLSPSHRSFDTRSMRSGASKSSINNPKLLETVEDAIRRLILPELSALKREQSKREARRGSLTSTGTSASRDDVSTDRRRSSGGHRSEHSRDPSRHKERRNREARHDLDETSLRSASHDSIDAEYRAHDGDATTPKRSNNLLKVAAAGAAGAAAAKALSSAMDDKTDSPDRTQRDRRRRRAESARSRSLGRDRYSEEYDDEDDEMAPAPPMPLMSDINPSELTRTSILSADTDRPHSASEELVSGHDAARGLDSPGSTPTRARTPADLQHTLGTKHANVSHGDLNALPRGQKGYVQEYETDEFGRKVPIGDYDDYERSRNMPEVDDYPEDDFEDRYYSQQDVPPPLKYVPYQAGARGLSPIPSVSGYTEGGSEAPRPLSSRDVHSPNALPSPGKSPEHGRYVRSAHSQDSVPSNMRSREFDRASGHSENERTAAGQAVRGLGANPDFVHPPSGVESAVASLVDGSMLEQSVMTTGSGYDYSGQRDSTISDDLHSKVDRSSRGISPDKMSTDSYHGAGEDMRAATPGSRSQAQSQDYSEYDIDEHGRKVPRTRYRHSPTASEAAITAGERQATVEDSADEAFQPAGVSRNKSFKERTTQHGWEPRNTPTHSVDRLDFEDQPKMAASGIPDMNSPMPEIGYMDDDLQTNPSVVEERLDGHRDEHDWSGRATPTQRDIGGYDHDGHDKGGGLGITEVAGAAALGAAAGMAAMHHDEPDELDEWQRTSEERKRDTLVTNPYEDASPIANPALDETILSGRGLDAQFHTGSPGFGQKYDEGYMSNGPVRTPDVEPKGKAIDFGTGANLGDDPFYSPQGHSRHLSGMSQGMASPFYDAATGAGIERIENKDIVALMQHLMVRDAQRSARDTEIVALLMNAALEMRNSFREMKELVQDTGDDVIFANVENTEKLQKAINGPRPYPGAASRSIQSGSQAGTIDDVAAKKKNLWRRALQGLGAKGTSDLSRIEDMLPAAAW</sequence>
<name>A0ACC4DYM0_PURLI</name>